<evidence type="ECO:0000313" key="1">
    <source>
        <dbReference type="EMBL" id="RVW90428.1"/>
    </source>
</evidence>
<sequence>MASLWHLSSSVMISLKMRVGKLPSTYLELPLGAPYKFRMKLRRDFLESLKLVKSSIRARLQSGIMLSFSIKEMTSEQSYSREKRLTTCKARNEKSNDAIANIKVTLAKLELAMIDIRKGMD</sequence>
<evidence type="ECO:0000313" key="2">
    <source>
        <dbReference type="Proteomes" id="UP000288805"/>
    </source>
</evidence>
<dbReference type="AlphaFoldDB" id="A0A438I133"/>
<reference evidence="1 2" key="1">
    <citation type="journal article" date="2018" name="PLoS Genet.">
        <title>Population sequencing reveals clonal diversity and ancestral inbreeding in the grapevine cultivar Chardonnay.</title>
        <authorList>
            <person name="Roach M.J."/>
            <person name="Johnson D.L."/>
            <person name="Bohlmann J."/>
            <person name="van Vuuren H.J."/>
            <person name="Jones S.J."/>
            <person name="Pretorius I.S."/>
            <person name="Schmidt S.A."/>
            <person name="Borneman A.R."/>
        </authorList>
    </citation>
    <scope>NUCLEOTIDE SEQUENCE [LARGE SCALE GENOMIC DNA]</scope>
    <source>
        <strain evidence="2">cv. Chardonnay</strain>
        <tissue evidence="1">Leaf</tissue>
    </source>
</reference>
<gene>
    <name evidence="1" type="ORF">CK203_045752</name>
</gene>
<organism evidence="1 2">
    <name type="scientific">Vitis vinifera</name>
    <name type="common">Grape</name>
    <dbReference type="NCBI Taxonomy" id="29760"/>
    <lineage>
        <taxon>Eukaryota</taxon>
        <taxon>Viridiplantae</taxon>
        <taxon>Streptophyta</taxon>
        <taxon>Embryophyta</taxon>
        <taxon>Tracheophyta</taxon>
        <taxon>Spermatophyta</taxon>
        <taxon>Magnoliopsida</taxon>
        <taxon>eudicotyledons</taxon>
        <taxon>Gunneridae</taxon>
        <taxon>Pentapetalae</taxon>
        <taxon>rosids</taxon>
        <taxon>Vitales</taxon>
        <taxon>Vitaceae</taxon>
        <taxon>Viteae</taxon>
        <taxon>Vitis</taxon>
    </lineage>
</organism>
<name>A0A438I133_VITVI</name>
<accession>A0A438I133</accession>
<proteinExistence type="predicted"/>
<protein>
    <submittedName>
        <fullName evidence="1">Uncharacterized protein</fullName>
    </submittedName>
</protein>
<comment type="caution">
    <text evidence="1">The sequence shown here is derived from an EMBL/GenBank/DDBJ whole genome shotgun (WGS) entry which is preliminary data.</text>
</comment>
<dbReference type="EMBL" id="QGNW01000155">
    <property type="protein sequence ID" value="RVW90428.1"/>
    <property type="molecule type" value="Genomic_DNA"/>
</dbReference>
<dbReference type="Proteomes" id="UP000288805">
    <property type="component" value="Unassembled WGS sequence"/>
</dbReference>